<accession>A0A2P7ARF5</accession>
<evidence type="ECO:0000313" key="1">
    <source>
        <dbReference type="EMBL" id="PSH56760.1"/>
    </source>
</evidence>
<sequence length="60" mass="6396">MGVVAPDLTCKDVVPTIGPMQVEVARSVPRNTASGCFVDLLNHAEMAVGPYGSTDRRRLP</sequence>
<organism evidence="1 2">
    <name type="scientific">Phyllobacterium endophyticum</name>
    <dbReference type="NCBI Taxonomy" id="1149773"/>
    <lineage>
        <taxon>Bacteria</taxon>
        <taxon>Pseudomonadati</taxon>
        <taxon>Pseudomonadota</taxon>
        <taxon>Alphaproteobacteria</taxon>
        <taxon>Hyphomicrobiales</taxon>
        <taxon>Phyllobacteriaceae</taxon>
        <taxon>Phyllobacterium</taxon>
    </lineage>
</organism>
<gene>
    <name evidence="1" type="ORF">CU100_15585</name>
</gene>
<comment type="caution">
    <text evidence="1">The sequence shown here is derived from an EMBL/GenBank/DDBJ whole genome shotgun (WGS) entry which is preliminary data.</text>
</comment>
<dbReference type="Proteomes" id="UP000241158">
    <property type="component" value="Unassembled WGS sequence"/>
</dbReference>
<reference evidence="2" key="1">
    <citation type="submission" date="2017-11" db="EMBL/GenBank/DDBJ databases">
        <authorList>
            <person name="Kuznetsova I."/>
            <person name="Sazanova A."/>
            <person name="Chirak E."/>
            <person name="Safronova V."/>
            <person name="Willems A."/>
        </authorList>
    </citation>
    <scope>NUCLEOTIDE SEQUENCE [LARGE SCALE GENOMIC DNA]</scope>
    <source>
        <strain evidence="2">PEPV15</strain>
    </source>
</reference>
<name>A0A2P7ARF5_9HYPH</name>
<proteinExistence type="predicted"/>
<dbReference type="EMBL" id="PGGN01000003">
    <property type="protein sequence ID" value="PSH56760.1"/>
    <property type="molecule type" value="Genomic_DNA"/>
</dbReference>
<evidence type="ECO:0000313" key="2">
    <source>
        <dbReference type="Proteomes" id="UP000241158"/>
    </source>
</evidence>
<protein>
    <submittedName>
        <fullName evidence="1">Uncharacterized protein</fullName>
    </submittedName>
</protein>
<dbReference type="AlphaFoldDB" id="A0A2P7ARF5"/>
<keyword evidence="2" id="KW-1185">Reference proteome</keyword>